<keyword evidence="3" id="KW-1185">Reference proteome</keyword>
<accession>A0A8K0GVV9</accession>
<organism evidence="2 3">
    <name type="scientific">Rhamnella rubrinervis</name>
    <dbReference type="NCBI Taxonomy" id="2594499"/>
    <lineage>
        <taxon>Eukaryota</taxon>
        <taxon>Viridiplantae</taxon>
        <taxon>Streptophyta</taxon>
        <taxon>Embryophyta</taxon>
        <taxon>Tracheophyta</taxon>
        <taxon>Spermatophyta</taxon>
        <taxon>Magnoliopsida</taxon>
        <taxon>eudicotyledons</taxon>
        <taxon>Gunneridae</taxon>
        <taxon>Pentapetalae</taxon>
        <taxon>rosids</taxon>
        <taxon>fabids</taxon>
        <taxon>Rosales</taxon>
        <taxon>Rhamnaceae</taxon>
        <taxon>rhamnoid group</taxon>
        <taxon>Rhamneae</taxon>
        <taxon>Rhamnella</taxon>
    </lineage>
</organism>
<evidence type="ECO:0000313" key="2">
    <source>
        <dbReference type="EMBL" id="KAF3439378.1"/>
    </source>
</evidence>
<name>A0A8K0GVV9_9ROSA</name>
<gene>
    <name evidence="2" type="ORF">FNV43_RR17655</name>
</gene>
<evidence type="ECO:0000256" key="1">
    <source>
        <dbReference type="SAM" id="MobiDB-lite"/>
    </source>
</evidence>
<comment type="caution">
    <text evidence="2">The sequence shown here is derived from an EMBL/GenBank/DDBJ whole genome shotgun (WGS) entry which is preliminary data.</text>
</comment>
<reference evidence="2" key="1">
    <citation type="submission" date="2020-03" db="EMBL/GenBank/DDBJ databases">
        <title>A high-quality chromosome-level genome assembly of a woody plant with both climbing and erect habits, Rhamnella rubrinervis.</title>
        <authorList>
            <person name="Lu Z."/>
            <person name="Yang Y."/>
            <person name="Zhu X."/>
            <person name="Sun Y."/>
        </authorList>
    </citation>
    <scope>NUCLEOTIDE SEQUENCE</scope>
    <source>
        <strain evidence="2">BYM</strain>
        <tissue evidence="2">Leaf</tissue>
    </source>
</reference>
<dbReference type="Proteomes" id="UP000796880">
    <property type="component" value="Unassembled WGS sequence"/>
</dbReference>
<evidence type="ECO:0000313" key="3">
    <source>
        <dbReference type="Proteomes" id="UP000796880"/>
    </source>
</evidence>
<sequence>MVDNASHNFIKEEARGGSKFGRVRRKDREYRARAFRWYGRDVELHLAMARQFNAIPFLATTGDEGSENTREIGRDMGKSSRGQRRHTISYQRVSPSGEVDHKLKEQVQMRYFRRSWRGQLASTSELQWEMFGRIWSMMLQWSNINTTIGKAKQHWVKEALSIPSGNALTCQIVDEDADVAWVGRMSRPAFHHTIGGVFLHWDEAWSSSELCNILLSKRGLKVANELVECPFKPIAEINDRKFFGIELILIPKEIWKFTYVAYYQSQNLKLGKSCIRYGFNEQREIVAFRLEMGEIFETKKHIEFPYASKAFDLDK</sequence>
<feature type="region of interest" description="Disordered" evidence="1">
    <location>
        <begin position="63"/>
        <end position="87"/>
    </location>
</feature>
<proteinExistence type="predicted"/>
<protein>
    <submittedName>
        <fullName evidence="2">Uncharacterized protein</fullName>
    </submittedName>
</protein>
<dbReference type="EMBL" id="VOIH02000008">
    <property type="protein sequence ID" value="KAF3439378.1"/>
    <property type="molecule type" value="Genomic_DNA"/>
</dbReference>
<feature type="compositionally biased region" description="Basic and acidic residues" evidence="1">
    <location>
        <begin position="67"/>
        <end position="78"/>
    </location>
</feature>
<dbReference type="AlphaFoldDB" id="A0A8K0GVV9"/>